<name>A0A9P9A791_9PEZI</name>
<keyword evidence="4" id="KW-1185">Reference proteome</keyword>
<dbReference type="EMBL" id="JAGSXJ010000031">
    <property type="protein sequence ID" value="KAH6669760.1"/>
    <property type="molecule type" value="Genomic_DNA"/>
</dbReference>
<gene>
    <name evidence="3" type="ORF">F5X68DRAFT_142218</name>
</gene>
<reference evidence="3" key="1">
    <citation type="journal article" date="2021" name="Nat. Commun.">
        <title>Genetic determinants of endophytism in the Arabidopsis root mycobiome.</title>
        <authorList>
            <person name="Mesny F."/>
            <person name="Miyauchi S."/>
            <person name="Thiergart T."/>
            <person name="Pickel B."/>
            <person name="Atanasova L."/>
            <person name="Karlsson M."/>
            <person name="Huettel B."/>
            <person name="Barry K.W."/>
            <person name="Haridas S."/>
            <person name="Chen C."/>
            <person name="Bauer D."/>
            <person name="Andreopoulos W."/>
            <person name="Pangilinan J."/>
            <person name="LaButti K."/>
            <person name="Riley R."/>
            <person name="Lipzen A."/>
            <person name="Clum A."/>
            <person name="Drula E."/>
            <person name="Henrissat B."/>
            <person name="Kohler A."/>
            <person name="Grigoriev I.V."/>
            <person name="Martin F.M."/>
            <person name="Hacquard S."/>
        </authorList>
    </citation>
    <scope>NUCLEOTIDE SEQUENCE</scope>
    <source>
        <strain evidence="3">MPI-SDFR-AT-0117</strain>
    </source>
</reference>
<dbReference type="SUPFAM" id="SSF81296">
    <property type="entry name" value="E set domains"/>
    <property type="match status" value="1"/>
</dbReference>
<dbReference type="AlphaFoldDB" id="A0A9P9A791"/>
<feature type="region of interest" description="Disordered" evidence="1">
    <location>
        <begin position="373"/>
        <end position="406"/>
    </location>
</feature>
<comment type="caution">
    <text evidence="3">The sequence shown here is derived from an EMBL/GenBank/DDBJ whole genome shotgun (WGS) entry which is preliminary data.</text>
</comment>
<protein>
    <recommendedName>
        <fullName evidence="2">LDB19 N-terminal domain-containing protein</fullName>
    </recommendedName>
</protein>
<dbReference type="InterPro" id="IPR014752">
    <property type="entry name" value="Arrestin-like_C"/>
</dbReference>
<feature type="domain" description="LDB19 N-terminal" evidence="2">
    <location>
        <begin position="80"/>
        <end position="253"/>
    </location>
</feature>
<dbReference type="InterPro" id="IPR014756">
    <property type="entry name" value="Ig_E-set"/>
</dbReference>
<organism evidence="3 4">
    <name type="scientific">Plectosphaerella plurivora</name>
    <dbReference type="NCBI Taxonomy" id="936078"/>
    <lineage>
        <taxon>Eukaryota</taxon>
        <taxon>Fungi</taxon>
        <taxon>Dikarya</taxon>
        <taxon>Ascomycota</taxon>
        <taxon>Pezizomycotina</taxon>
        <taxon>Sordariomycetes</taxon>
        <taxon>Hypocreomycetidae</taxon>
        <taxon>Glomerellales</taxon>
        <taxon>Plectosphaerellaceae</taxon>
        <taxon>Plectosphaerella</taxon>
    </lineage>
</organism>
<dbReference type="InterPro" id="IPR024391">
    <property type="entry name" value="LDB19_N"/>
</dbReference>
<dbReference type="Gene3D" id="2.60.40.640">
    <property type="match status" value="1"/>
</dbReference>
<evidence type="ECO:0000259" key="2">
    <source>
        <dbReference type="Pfam" id="PF13002"/>
    </source>
</evidence>
<dbReference type="OrthoDB" id="3832628at2759"/>
<sequence length="406" mass="45456">MHHLSELASPLRSIGQAISRPRKASAVSLDWELETSPTILLGRGCESLPSFWSGTISTTVKEPAAEIIGFYAVLKAHTIQKKPARNRCAECKYQYFEIQHWSFLSQDTVLQNGTHTFPFSTLVPDHLPASMKSALLSISYEFHAEVHFKSPGTPKHTPQSTTFDRILTIRRHISIPTFPLQATRSLPVTGIQVESSINSIIRSTGVNKTSLSLSGLLSSSVNGQEDYIWRLWQGSWRLEEKMEAIAIPCDRHRCSTPEHKKKDLLRRKIRNLGQGVIHNTWEEREAEGTAQVDFKFSIRPHSINSERNYSYDTKNLDGTEVIHMLVVDLVLVKESFPHGKPHSSIRTGVAKILTLPYRVFLVDDQSTGPSWIVESSPAYQDKGSSPPGYWDGEDIAKLENSGSNAA</sequence>
<evidence type="ECO:0000313" key="3">
    <source>
        <dbReference type="EMBL" id="KAH6669760.1"/>
    </source>
</evidence>
<dbReference type="Proteomes" id="UP000770015">
    <property type="component" value="Unassembled WGS sequence"/>
</dbReference>
<evidence type="ECO:0000256" key="1">
    <source>
        <dbReference type="SAM" id="MobiDB-lite"/>
    </source>
</evidence>
<proteinExistence type="predicted"/>
<accession>A0A9P9A791</accession>
<dbReference type="Pfam" id="PF13002">
    <property type="entry name" value="LDB19"/>
    <property type="match status" value="1"/>
</dbReference>
<evidence type="ECO:0000313" key="4">
    <source>
        <dbReference type="Proteomes" id="UP000770015"/>
    </source>
</evidence>